<dbReference type="PRINTS" id="PR00320">
    <property type="entry name" value="GPROTEINBRPT"/>
</dbReference>
<dbReference type="WBParaSite" id="maker-E.canG7_contigs_3537-snap-gene-0.20-mRNA-1">
    <property type="protein sequence ID" value="maker-E.canG7_contigs_3537-snap-gene-0.20-mRNA-1"/>
    <property type="gene ID" value="EcG7_06219"/>
</dbReference>
<dbReference type="AlphaFoldDB" id="A0A915EW24"/>
<dbReference type="InterPro" id="IPR019775">
    <property type="entry name" value="WD40_repeat_CS"/>
</dbReference>
<dbReference type="PANTHER" id="PTHR22847:SF744">
    <property type="entry name" value="DYNEIN ASSEMBLY FACTOR WITH WD REPEATS 1"/>
    <property type="match status" value="1"/>
</dbReference>
<protein>
    <submittedName>
        <fullName evidence="5">WD repeat containing protein 69</fullName>
    </submittedName>
</protein>
<dbReference type="CDD" id="cd00200">
    <property type="entry name" value="WD40"/>
    <property type="match status" value="1"/>
</dbReference>
<feature type="repeat" description="WD" evidence="3">
    <location>
        <begin position="280"/>
        <end position="321"/>
    </location>
</feature>
<dbReference type="InterPro" id="IPR020472">
    <property type="entry name" value="WD40_PAC1"/>
</dbReference>
<feature type="repeat" description="WD" evidence="3">
    <location>
        <begin position="195"/>
        <end position="236"/>
    </location>
</feature>
<evidence type="ECO:0000256" key="1">
    <source>
        <dbReference type="ARBA" id="ARBA00022574"/>
    </source>
</evidence>
<dbReference type="InterPro" id="IPR036322">
    <property type="entry name" value="WD40_repeat_dom_sf"/>
</dbReference>
<evidence type="ECO:0000256" key="3">
    <source>
        <dbReference type="PROSITE-ProRule" id="PRU00221"/>
    </source>
</evidence>
<dbReference type="PANTHER" id="PTHR22847">
    <property type="entry name" value="WD40 REPEAT PROTEIN"/>
    <property type="match status" value="1"/>
</dbReference>
<dbReference type="InterPro" id="IPR001680">
    <property type="entry name" value="WD40_rpt"/>
</dbReference>
<sequence>MRIKRFLLRYYPPEYKQGDNVRTRPIELPTDSGCLAKKVVKNEPLVRKKRTAQIEELIEKLKYKASIPDKKQFTEVKMIKAHDLPLTNLSFNKTGSHFITGSYDRTCKIWDAATGEEVRTLDGHTNVVYTVAFNLPVSAKVTTTNLNTNCQFSDAILGDFVQGQRTLVLDRIATGSFDKTVKLWDSESGECLRAFEGHSAEVVCLQFASDSRLLATGSMDTTAKVWDLETGVEMASLCGHTAEVIALHFVGRDNRLLLTGSFDHTAALWDHRTGRRVRRLSGHSAEVAAAACSFDGRFVATASMDKTLRVWDTRKGAELAILRGHVDEVLDVSFDLSGRQLASASADATAILWSTDQADDIHKSKKLKGHEGEVSKVCFSPRGHTVMTASVDKSVRLWDTLTGELRDVLVGHSDEVFSCTFNYDGDTIITGSKDNTCRIWQ</sequence>
<feature type="repeat" description="WD" evidence="3">
    <location>
        <begin position="322"/>
        <end position="363"/>
    </location>
</feature>
<feature type="repeat" description="WD" evidence="3">
    <location>
        <begin position="367"/>
        <end position="408"/>
    </location>
</feature>
<accession>A0A915EW24</accession>
<evidence type="ECO:0000256" key="2">
    <source>
        <dbReference type="ARBA" id="ARBA00022737"/>
    </source>
</evidence>
<dbReference type="InterPro" id="IPR015943">
    <property type="entry name" value="WD40/YVTN_repeat-like_dom_sf"/>
</dbReference>
<name>A0A915EW24_9CEST</name>
<dbReference type="Pfam" id="PF00400">
    <property type="entry name" value="WD40"/>
    <property type="match status" value="8"/>
</dbReference>
<feature type="repeat" description="WD" evidence="3">
    <location>
        <begin position="172"/>
        <end position="194"/>
    </location>
</feature>
<dbReference type="PROSITE" id="PS50082">
    <property type="entry name" value="WD_REPEATS_2"/>
    <property type="match status" value="8"/>
</dbReference>
<feature type="repeat" description="WD" evidence="3">
    <location>
        <begin position="79"/>
        <end position="120"/>
    </location>
</feature>
<dbReference type="SMART" id="SM00320">
    <property type="entry name" value="WD40"/>
    <property type="match status" value="8"/>
</dbReference>
<dbReference type="GO" id="GO:1990234">
    <property type="term" value="C:transferase complex"/>
    <property type="evidence" value="ECO:0007669"/>
    <property type="project" value="UniProtKB-ARBA"/>
</dbReference>
<evidence type="ECO:0000313" key="4">
    <source>
        <dbReference type="Proteomes" id="UP000887562"/>
    </source>
</evidence>
<keyword evidence="4" id="KW-1185">Reference proteome</keyword>
<feature type="repeat" description="WD" evidence="3">
    <location>
        <begin position="409"/>
        <end position="441"/>
    </location>
</feature>
<dbReference type="PROSITE" id="PS00678">
    <property type="entry name" value="WD_REPEATS_1"/>
    <property type="match status" value="2"/>
</dbReference>
<proteinExistence type="predicted"/>
<dbReference type="SUPFAM" id="SSF50978">
    <property type="entry name" value="WD40 repeat-like"/>
    <property type="match status" value="1"/>
</dbReference>
<reference evidence="5" key="1">
    <citation type="submission" date="2022-11" db="UniProtKB">
        <authorList>
            <consortium name="WormBaseParasite"/>
        </authorList>
    </citation>
    <scope>IDENTIFICATION</scope>
</reference>
<dbReference type="Proteomes" id="UP000887562">
    <property type="component" value="Unplaced"/>
</dbReference>
<feature type="repeat" description="WD" evidence="3">
    <location>
        <begin position="237"/>
        <end position="279"/>
    </location>
</feature>
<keyword evidence="1 3" id="KW-0853">WD repeat</keyword>
<evidence type="ECO:0000313" key="5">
    <source>
        <dbReference type="WBParaSite" id="maker-E.canG7_contigs_3537-snap-gene-0.20-mRNA-1"/>
    </source>
</evidence>
<keyword evidence="2" id="KW-0677">Repeat</keyword>
<dbReference type="PROSITE" id="PS50294">
    <property type="entry name" value="WD_REPEATS_REGION"/>
    <property type="match status" value="7"/>
</dbReference>
<organism evidence="4 5">
    <name type="scientific">Echinococcus canadensis</name>
    <dbReference type="NCBI Taxonomy" id="519352"/>
    <lineage>
        <taxon>Eukaryota</taxon>
        <taxon>Metazoa</taxon>
        <taxon>Spiralia</taxon>
        <taxon>Lophotrochozoa</taxon>
        <taxon>Platyhelminthes</taxon>
        <taxon>Cestoda</taxon>
        <taxon>Eucestoda</taxon>
        <taxon>Cyclophyllidea</taxon>
        <taxon>Taeniidae</taxon>
        <taxon>Echinococcus</taxon>
        <taxon>Echinococcus canadensis group</taxon>
    </lineage>
</organism>
<dbReference type="Gene3D" id="2.130.10.10">
    <property type="entry name" value="YVTN repeat-like/Quinoprotein amine dehydrogenase"/>
    <property type="match status" value="4"/>
</dbReference>